<comment type="similarity">
    <text evidence="1">Belongs to the peptidase C1 family.</text>
</comment>
<dbReference type="PANTHER" id="PTHR12411">
    <property type="entry name" value="CYSTEINE PROTEASE FAMILY C1-RELATED"/>
    <property type="match status" value="1"/>
</dbReference>
<dbReference type="PROSITE" id="PS00639">
    <property type="entry name" value="THIOL_PROTEASE_HIS"/>
    <property type="match status" value="1"/>
</dbReference>
<name>A0AAN9Z3L2_9ORTH</name>
<reference evidence="10 11" key="1">
    <citation type="submission" date="2024-03" db="EMBL/GenBank/DDBJ databases">
        <title>The genome assembly and annotation of the cricket Gryllus longicercus Weissman &amp; Gray.</title>
        <authorList>
            <person name="Szrajer S."/>
            <person name="Gray D."/>
            <person name="Ylla G."/>
        </authorList>
    </citation>
    <scope>NUCLEOTIDE SEQUENCE [LARGE SCALE GENOMIC DNA]</scope>
    <source>
        <strain evidence="10">DAG 2021-001</strain>
        <tissue evidence="10">Whole body minus gut</tissue>
    </source>
</reference>
<dbReference type="InterPro" id="IPR000668">
    <property type="entry name" value="Peptidase_C1A_C"/>
</dbReference>
<keyword evidence="6" id="KW-0865">Zymogen</keyword>
<dbReference type="SUPFAM" id="SSF54001">
    <property type="entry name" value="Cysteine proteinases"/>
    <property type="match status" value="1"/>
</dbReference>
<dbReference type="AlphaFoldDB" id="A0AAN9Z3L2"/>
<dbReference type="GO" id="GO:0004197">
    <property type="term" value="F:cysteine-type endopeptidase activity"/>
    <property type="evidence" value="ECO:0007669"/>
    <property type="project" value="InterPro"/>
</dbReference>
<protein>
    <recommendedName>
        <fullName evidence="9">Peptidase C1A papain C-terminal domain-containing protein</fullName>
    </recommendedName>
</protein>
<evidence type="ECO:0000256" key="4">
    <source>
        <dbReference type="ARBA" id="ARBA00022801"/>
    </source>
</evidence>
<dbReference type="Proteomes" id="UP001378592">
    <property type="component" value="Unassembled WGS sequence"/>
</dbReference>
<evidence type="ECO:0000256" key="2">
    <source>
        <dbReference type="ARBA" id="ARBA00022670"/>
    </source>
</evidence>
<feature type="chain" id="PRO_5042907968" description="Peptidase C1A papain C-terminal domain-containing protein" evidence="8">
    <location>
        <begin position="19"/>
        <end position="336"/>
    </location>
</feature>
<evidence type="ECO:0000313" key="11">
    <source>
        <dbReference type="Proteomes" id="UP001378592"/>
    </source>
</evidence>
<organism evidence="10 11">
    <name type="scientific">Gryllus longicercus</name>
    <dbReference type="NCBI Taxonomy" id="2509291"/>
    <lineage>
        <taxon>Eukaryota</taxon>
        <taxon>Metazoa</taxon>
        <taxon>Ecdysozoa</taxon>
        <taxon>Arthropoda</taxon>
        <taxon>Hexapoda</taxon>
        <taxon>Insecta</taxon>
        <taxon>Pterygota</taxon>
        <taxon>Neoptera</taxon>
        <taxon>Polyneoptera</taxon>
        <taxon>Orthoptera</taxon>
        <taxon>Ensifera</taxon>
        <taxon>Gryllidea</taxon>
        <taxon>Grylloidea</taxon>
        <taxon>Gryllidae</taxon>
        <taxon>Gryllinae</taxon>
        <taxon>Gryllus</taxon>
    </lineage>
</organism>
<keyword evidence="3 8" id="KW-0732">Signal</keyword>
<dbReference type="PROSITE" id="PS00139">
    <property type="entry name" value="THIOL_PROTEASE_CYS"/>
    <property type="match status" value="1"/>
</dbReference>
<evidence type="ECO:0000256" key="5">
    <source>
        <dbReference type="ARBA" id="ARBA00022807"/>
    </source>
</evidence>
<evidence type="ECO:0000256" key="3">
    <source>
        <dbReference type="ARBA" id="ARBA00022729"/>
    </source>
</evidence>
<evidence type="ECO:0000259" key="9">
    <source>
        <dbReference type="SMART" id="SM00645"/>
    </source>
</evidence>
<evidence type="ECO:0000256" key="7">
    <source>
        <dbReference type="ARBA" id="ARBA00023157"/>
    </source>
</evidence>
<keyword evidence="4" id="KW-0378">Hydrolase</keyword>
<comment type="caution">
    <text evidence="10">The sequence shown here is derived from an EMBL/GenBank/DDBJ whole genome shotgun (WGS) entry which is preliminary data.</text>
</comment>
<dbReference type="InterPro" id="IPR012599">
    <property type="entry name" value="Propeptide_C1A"/>
</dbReference>
<feature type="domain" description="Peptidase C1A papain C-terminal" evidence="9">
    <location>
        <begin position="84"/>
        <end position="331"/>
    </location>
</feature>
<dbReference type="Pfam" id="PF00112">
    <property type="entry name" value="Peptidase_C1"/>
    <property type="match status" value="1"/>
</dbReference>
<evidence type="ECO:0000313" key="10">
    <source>
        <dbReference type="EMBL" id="KAK7861674.1"/>
    </source>
</evidence>
<dbReference type="Gene3D" id="3.90.70.10">
    <property type="entry name" value="Cysteine proteinases"/>
    <property type="match status" value="1"/>
</dbReference>
<dbReference type="InterPro" id="IPR013128">
    <property type="entry name" value="Peptidase_C1A"/>
</dbReference>
<dbReference type="CDD" id="cd02620">
    <property type="entry name" value="Peptidase_C1A_CathepsinB"/>
    <property type="match status" value="1"/>
</dbReference>
<dbReference type="SMART" id="SM00645">
    <property type="entry name" value="Pept_C1"/>
    <property type="match status" value="1"/>
</dbReference>
<dbReference type="Pfam" id="PF08127">
    <property type="entry name" value="Propeptide_C1"/>
    <property type="match status" value="1"/>
</dbReference>
<gene>
    <name evidence="10" type="ORF">R5R35_005351</name>
</gene>
<keyword evidence="5" id="KW-0788">Thiol protease</keyword>
<keyword evidence="2" id="KW-0645">Protease</keyword>
<dbReference type="EMBL" id="JAZDUA010000307">
    <property type="protein sequence ID" value="KAK7861674.1"/>
    <property type="molecule type" value="Genomic_DNA"/>
</dbReference>
<proteinExistence type="inferred from homology"/>
<dbReference type="InterPro" id="IPR025661">
    <property type="entry name" value="Pept_asp_AS"/>
</dbReference>
<sequence length="336" mass="37586">MGSFNLLLVSILIGCVTSASVKPQPHFLSDEFIDLVNAKAKTWKAGRNFLEDVPVTYIRRLMGVHPQAIMYQLPVKELHEKEPIPEEFDSRQQWPYCPTLREIRDQGSCGSCWAFAAVEAMSDRVCIHSEGKVNFHFSSENLVSCCSSCGFGCNGGFPGAAWEYWVETGIVSGGPYGSHQGCQPYEIEPCEHHVNGSRGPCHEERTPACHTKCETGYRRDYTKDLYHGQKSYTLMQDVEEIQLEIMKNGPVEAAFTVYEDFVQYKTGVYQHVSGSELGGHAIKIIGWGVEEDVPYWLVANSWNYDWGSQGLFKILRGKNHCGIEESVVAGIPAQSL</sequence>
<dbReference type="PRINTS" id="PR00705">
    <property type="entry name" value="PAPAIN"/>
</dbReference>
<evidence type="ECO:0000256" key="1">
    <source>
        <dbReference type="ARBA" id="ARBA00008455"/>
    </source>
</evidence>
<dbReference type="PROSITE" id="PS00640">
    <property type="entry name" value="THIOL_PROTEASE_ASN"/>
    <property type="match status" value="1"/>
</dbReference>
<dbReference type="FunFam" id="3.90.70.10:FF:000031">
    <property type="entry name" value="Cathepsin B"/>
    <property type="match status" value="1"/>
</dbReference>
<evidence type="ECO:0000256" key="6">
    <source>
        <dbReference type="ARBA" id="ARBA00023145"/>
    </source>
</evidence>
<keyword evidence="11" id="KW-1185">Reference proteome</keyword>
<accession>A0AAN9Z3L2</accession>
<keyword evidence="7" id="KW-1015">Disulfide bond</keyword>
<evidence type="ECO:0000256" key="8">
    <source>
        <dbReference type="SAM" id="SignalP"/>
    </source>
</evidence>
<dbReference type="InterPro" id="IPR038765">
    <property type="entry name" value="Papain-like_cys_pep_sf"/>
</dbReference>
<dbReference type="GO" id="GO:0006508">
    <property type="term" value="P:proteolysis"/>
    <property type="evidence" value="ECO:0007669"/>
    <property type="project" value="UniProtKB-KW"/>
</dbReference>
<dbReference type="InterPro" id="IPR000169">
    <property type="entry name" value="Pept_cys_AS"/>
</dbReference>
<feature type="signal peptide" evidence="8">
    <location>
        <begin position="1"/>
        <end position="18"/>
    </location>
</feature>
<dbReference type="InterPro" id="IPR025660">
    <property type="entry name" value="Pept_his_AS"/>
</dbReference>